<accession>A0ABX1IA57</accession>
<comment type="caution">
    <text evidence="5">The sequence shown here is derived from an EMBL/GenBank/DDBJ whole genome shotgun (WGS) entry which is preliminary data.</text>
</comment>
<keyword evidence="3" id="KW-0051">Antiviral defense</keyword>
<keyword evidence="1" id="KW-0479">Metal-binding</keyword>
<organism evidence="5 6">
    <name type="scientific">Marichromatium bheemlicum</name>
    <dbReference type="NCBI Taxonomy" id="365339"/>
    <lineage>
        <taxon>Bacteria</taxon>
        <taxon>Pseudomonadati</taxon>
        <taxon>Pseudomonadota</taxon>
        <taxon>Gammaproteobacteria</taxon>
        <taxon>Chromatiales</taxon>
        <taxon>Chromatiaceae</taxon>
        <taxon>Marichromatium</taxon>
    </lineage>
</organism>
<dbReference type="EMBL" id="JAAXKX010000015">
    <property type="protein sequence ID" value="NKN33731.1"/>
    <property type="molecule type" value="Genomic_DNA"/>
</dbReference>
<dbReference type="InterPro" id="IPR006483">
    <property type="entry name" value="CRISPR-assoc_Cas3_HD"/>
</dbReference>
<dbReference type="Pfam" id="PF18019">
    <property type="entry name" value="Cas3_HD"/>
    <property type="match status" value="1"/>
</dbReference>
<evidence type="ECO:0000256" key="1">
    <source>
        <dbReference type="ARBA" id="ARBA00022723"/>
    </source>
</evidence>
<evidence type="ECO:0000313" key="5">
    <source>
        <dbReference type="EMBL" id="NKN33731.1"/>
    </source>
</evidence>
<evidence type="ECO:0000313" key="6">
    <source>
        <dbReference type="Proteomes" id="UP000740754"/>
    </source>
</evidence>
<evidence type="ECO:0000259" key="4">
    <source>
        <dbReference type="Pfam" id="PF18019"/>
    </source>
</evidence>
<feature type="domain" description="HD Cas3-type" evidence="4">
    <location>
        <begin position="9"/>
        <end position="47"/>
    </location>
</feature>
<sequence>MTTTLNHYWAKADTTAEPDPPWHPFVHHALDVCAVAAELWAASPRTQAAFAAASARG</sequence>
<dbReference type="Proteomes" id="UP000740754">
    <property type="component" value="Unassembled WGS sequence"/>
</dbReference>
<dbReference type="RefSeq" id="WP_168669579.1">
    <property type="nucleotide sequence ID" value="NZ_JAAXKX010000015.1"/>
</dbReference>
<gene>
    <name evidence="5" type="ORF">HF203_10895</name>
</gene>
<keyword evidence="6" id="KW-1185">Reference proteome</keyword>
<evidence type="ECO:0000256" key="3">
    <source>
        <dbReference type="ARBA" id="ARBA00023118"/>
    </source>
</evidence>
<keyword evidence="2" id="KW-0378">Hydrolase</keyword>
<dbReference type="InterPro" id="IPR038257">
    <property type="entry name" value="CRISPR-assoc_Cas3_HD_sf"/>
</dbReference>
<dbReference type="Gene3D" id="1.10.3210.30">
    <property type="match status" value="1"/>
</dbReference>
<proteinExistence type="predicted"/>
<evidence type="ECO:0000256" key="2">
    <source>
        <dbReference type="ARBA" id="ARBA00022801"/>
    </source>
</evidence>
<name>A0ABX1IA57_9GAMM</name>
<reference evidence="5 6" key="1">
    <citation type="submission" date="2020-04" db="EMBL/GenBank/DDBJ databases">
        <title>Draft Whole-Genome sequence of Marichromatium bheemlicum DSM 18632, type strain.</title>
        <authorList>
            <person name="Kyndt J.A."/>
            <person name="Meyer T.E."/>
        </authorList>
    </citation>
    <scope>NUCLEOTIDE SEQUENCE [LARGE SCALE GENOMIC DNA]</scope>
    <source>
        <strain evidence="5 6">DSM 18632</strain>
    </source>
</reference>
<protein>
    <recommendedName>
        <fullName evidence="4">HD Cas3-type domain-containing protein</fullName>
    </recommendedName>
</protein>